<dbReference type="AlphaFoldDB" id="A0A1L3MGC6"/>
<organism evidence="5 6">
    <name type="scientific">Janibacter indicus</name>
    <dbReference type="NCBI Taxonomy" id="857417"/>
    <lineage>
        <taxon>Bacteria</taxon>
        <taxon>Bacillati</taxon>
        <taxon>Actinomycetota</taxon>
        <taxon>Actinomycetes</taxon>
        <taxon>Micrococcales</taxon>
        <taxon>Intrasporangiaceae</taxon>
        <taxon>Janibacter</taxon>
    </lineage>
</organism>
<gene>
    <name evidence="5" type="ORF">ASJ30_07015</name>
</gene>
<evidence type="ECO:0000256" key="2">
    <source>
        <dbReference type="ARBA" id="ARBA00022857"/>
    </source>
</evidence>
<evidence type="ECO:0000259" key="4">
    <source>
        <dbReference type="Pfam" id="PF01872"/>
    </source>
</evidence>
<dbReference type="InterPro" id="IPR002734">
    <property type="entry name" value="RibDG_C"/>
</dbReference>
<reference evidence="5 6" key="1">
    <citation type="submission" date="2015-11" db="EMBL/GenBank/DDBJ databases">
        <authorList>
            <person name="Zhang Y."/>
            <person name="Guo Z."/>
        </authorList>
    </citation>
    <scope>NUCLEOTIDE SEQUENCE [LARGE SCALE GENOMIC DNA]</scope>
    <source>
        <strain evidence="5 6">YFY001</strain>
    </source>
</reference>
<dbReference type="Pfam" id="PF01872">
    <property type="entry name" value="RibD_C"/>
    <property type="match status" value="1"/>
</dbReference>
<sequence>MRILSADAPAADVTPGSPVDDDLLDRLYAHPGPLLRLNFVSTLDGAATGPDGLSGSINSPADHRAFTAMRRAADVVVVGAGTARAEGYGSAGLPLVVVSRRGVLPETLRGAEQVVLATTRASGMDEGEDRWLCGDETVDLAQVLERARSAFGPHVLCEGGPSLAADLAAAGLVDELGLTWTPRLVGGHRVEHPRILDGDGLSLRLTSRHLLEEDGTLLGLWRLTR</sequence>
<dbReference type="SUPFAM" id="SSF53597">
    <property type="entry name" value="Dihydrofolate reductase-like"/>
    <property type="match status" value="1"/>
</dbReference>
<feature type="domain" description="Bacterial bifunctional deaminase-reductase C-terminal" evidence="4">
    <location>
        <begin position="33"/>
        <end position="209"/>
    </location>
</feature>
<evidence type="ECO:0000313" key="6">
    <source>
        <dbReference type="Proteomes" id="UP000182938"/>
    </source>
</evidence>
<dbReference type="KEGG" id="jte:ASJ30_07015"/>
<dbReference type="GO" id="GO:0009231">
    <property type="term" value="P:riboflavin biosynthetic process"/>
    <property type="evidence" value="ECO:0007669"/>
    <property type="project" value="InterPro"/>
</dbReference>
<name>A0A1L3MGC6_9MICO</name>
<dbReference type="PANTHER" id="PTHR38011:SF7">
    <property type="entry name" value="2,5-DIAMINO-6-RIBOSYLAMINO-4(3H)-PYRIMIDINONE 5'-PHOSPHATE REDUCTASE"/>
    <property type="match status" value="1"/>
</dbReference>
<evidence type="ECO:0000256" key="3">
    <source>
        <dbReference type="ARBA" id="ARBA00023002"/>
    </source>
</evidence>
<dbReference type="RefSeq" id="WP_072624480.1">
    <property type="nucleotide sequence ID" value="NZ_CP013290.1"/>
</dbReference>
<dbReference type="EMBL" id="CP013290">
    <property type="protein sequence ID" value="APH01328.1"/>
    <property type="molecule type" value="Genomic_DNA"/>
</dbReference>
<proteinExistence type="predicted"/>
<evidence type="ECO:0000256" key="1">
    <source>
        <dbReference type="ARBA" id="ARBA00005104"/>
    </source>
</evidence>
<dbReference type="Gene3D" id="3.40.430.10">
    <property type="entry name" value="Dihydrofolate Reductase, subunit A"/>
    <property type="match status" value="1"/>
</dbReference>
<dbReference type="Proteomes" id="UP000182938">
    <property type="component" value="Chromosome"/>
</dbReference>
<comment type="pathway">
    <text evidence="1">Cofactor biosynthesis; riboflavin biosynthesis.</text>
</comment>
<protein>
    <recommendedName>
        <fullName evidence="4">Bacterial bifunctional deaminase-reductase C-terminal domain-containing protein</fullName>
    </recommendedName>
</protein>
<keyword evidence="3" id="KW-0560">Oxidoreductase</keyword>
<dbReference type="PANTHER" id="PTHR38011">
    <property type="entry name" value="DIHYDROFOLATE REDUCTASE FAMILY PROTEIN (AFU_ORTHOLOGUE AFUA_8G06820)"/>
    <property type="match status" value="1"/>
</dbReference>
<dbReference type="InterPro" id="IPR024072">
    <property type="entry name" value="DHFR-like_dom_sf"/>
</dbReference>
<evidence type="ECO:0000313" key="5">
    <source>
        <dbReference type="EMBL" id="APH01328.1"/>
    </source>
</evidence>
<accession>A0A1L3MGC6</accession>
<keyword evidence="2" id="KW-0521">NADP</keyword>
<keyword evidence="6" id="KW-1185">Reference proteome</keyword>
<dbReference type="GO" id="GO:0008703">
    <property type="term" value="F:5-amino-6-(5-phosphoribosylamino)uracil reductase activity"/>
    <property type="evidence" value="ECO:0007669"/>
    <property type="project" value="InterPro"/>
</dbReference>
<dbReference type="InterPro" id="IPR050765">
    <property type="entry name" value="Riboflavin_Biosynth_HTPR"/>
</dbReference>